<keyword evidence="3 6" id="KW-0732">Signal</keyword>
<keyword evidence="4" id="KW-0472">Membrane</keyword>
<evidence type="ECO:0000256" key="6">
    <source>
        <dbReference type="SAM" id="SignalP"/>
    </source>
</evidence>
<evidence type="ECO:0000313" key="10">
    <source>
        <dbReference type="Proteomes" id="UP000321291"/>
    </source>
</evidence>
<protein>
    <submittedName>
        <fullName evidence="9">RagB/SusD family nutrient uptake outer membrane protein</fullName>
    </submittedName>
</protein>
<dbReference type="InterPro" id="IPR012944">
    <property type="entry name" value="SusD_RagB_dom"/>
</dbReference>
<evidence type="ECO:0000259" key="8">
    <source>
        <dbReference type="Pfam" id="PF14322"/>
    </source>
</evidence>
<reference evidence="9 10" key="1">
    <citation type="journal article" date="2017" name="Int. J. Syst. Evol. Microbiol.">
        <title>Arachidicoccus ginsenosidivorans sp. nov., with ginsenoside-converting activity isolated from ginseng cultivating soil.</title>
        <authorList>
            <person name="Siddiqi M.Z."/>
            <person name="Aslam Z."/>
            <person name="Im W.T."/>
        </authorList>
    </citation>
    <scope>NUCLEOTIDE SEQUENCE [LARGE SCALE GENOMIC DNA]</scope>
    <source>
        <strain evidence="9 10">Gsoil 809</strain>
    </source>
</reference>
<dbReference type="OrthoDB" id="5694214at2"/>
<evidence type="ECO:0000256" key="5">
    <source>
        <dbReference type="ARBA" id="ARBA00023237"/>
    </source>
</evidence>
<dbReference type="Gene3D" id="1.25.40.390">
    <property type="match status" value="1"/>
</dbReference>
<comment type="subcellular location">
    <subcellularLocation>
        <location evidence="1">Cell outer membrane</location>
    </subcellularLocation>
</comment>
<dbReference type="RefSeq" id="WP_146786909.1">
    <property type="nucleotide sequence ID" value="NZ_CP042434.1"/>
</dbReference>
<feature type="chain" id="PRO_5022735634" evidence="6">
    <location>
        <begin position="25"/>
        <end position="619"/>
    </location>
</feature>
<evidence type="ECO:0000256" key="2">
    <source>
        <dbReference type="ARBA" id="ARBA00006275"/>
    </source>
</evidence>
<dbReference type="EMBL" id="CP042434">
    <property type="protein sequence ID" value="QEC73804.1"/>
    <property type="molecule type" value="Genomic_DNA"/>
</dbReference>
<evidence type="ECO:0000313" key="9">
    <source>
        <dbReference type="EMBL" id="QEC73804.1"/>
    </source>
</evidence>
<dbReference type="InterPro" id="IPR033985">
    <property type="entry name" value="SusD-like_N"/>
</dbReference>
<dbReference type="Pfam" id="PF07980">
    <property type="entry name" value="SusD_RagB"/>
    <property type="match status" value="1"/>
</dbReference>
<evidence type="ECO:0000259" key="7">
    <source>
        <dbReference type="Pfam" id="PF07980"/>
    </source>
</evidence>
<comment type="similarity">
    <text evidence="2">Belongs to the SusD family.</text>
</comment>
<dbReference type="InterPro" id="IPR011990">
    <property type="entry name" value="TPR-like_helical_dom_sf"/>
</dbReference>
<organism evidence="9 10">
    <name type="scientific">Arachidicoccus ginsenosidivorans</name>
    <dbReference type="NCBI Taxonomy" id="496057"/>
    <lineage>
        <taxon>Bacteria</taxon>
        <taxon>Pseudomonadati</taxon>
        <taxon>Bacteroidota</taxon>
        <taxon>Chitinophagia</taxon>
        <taxon>Chitinophagales</taxon>
        <taxon>Chitinophagaceae</taxon>
        <taxon>Arachidicoccus</taxon>
    </lineage>
</organism>
<dbReference type="KEGG" id="agi:FSB73_21185"/>
<dbReference type="Proteomes" id="UP000321291">
    <property type="component" value="Chromosome"/>
</dbReference>
<feature type="signal peptide" evidence="6">
    <location>
        <begin position="1"/>
        <end position="24"/>
    </location>
</feature>
<sequence>MNNKLLKSAAIGFCLAILMGSSFWGCKPSLDFPNTTAINPDAVWTSEAMIQAYLADIYANSMSGWNFYADNSDEAMTQNPTAMSSYDQGVNITVSGVGISLNYTNIDKINFMLAQLDNVPATVLSQQNKDFLRGQCLFWRAWAYWGYVKKLGGVPLITKPQDVTNLPSLNVPRSPTSVCMDTIMSDLNTAAALLPPKWSGKDYGRIDQSAALAFKGRIALWYASPLFNRNNDKSRWQAAYDANKAALDKATASGYKLMASFDKIWQTAGSANTEAIIFNNYFYPDHAYTMNTLMPWCVTQGDACRSMQLAWQVLAFPRLDGSSMAIGTPTGLDTTKLKTDPAYNAAFFTDLVKNMDPRFYASIFVPGTAYPSIQVPGGQNLWMAYGGSFPNYNDLGKYQMGSANVGIYGGFYPLKAVTPGTNQITSQQQGGNIWIELRFSEIIMNLAECANELGNYTEALSLIAQIRQRAGIAKGAGTYGYGLDVYNNQSAVRELIIRERMAEFAQEGKRWGDLRRWMRFDILNKEKYMSQLFFVQNADQPEVNAQTDFDWTQNIQTDAVRKKFHIEFVANVTNNAINTYNLSLNHWFYPIALNDFQKTFNSDPSMQNNEWNGTFDPLK</sequence>
<dbReference type="GO" id="GO:0009279">
    <property type="term" value="C:cell outer membrane"/>
    <property type="evidence" value="ECO:0007669"/>
    <property type="project" value="UniProtKB-SubCell"/>
</dbReference>
<evidence type="ECO:0000256" key="4">
    <source>
        <dbReference type="ARBA" id="ARBA00023136"/>
    </source>
</evidence>
<dbReference type="AlphaFoldDB" id="A0A5B8VQ90"/>
<dbReference type="SUPFAM" id="SSF48452">
    <property type="entry name" value="TPR-like"/>
    <property type="match status" value="1"/>
</dbReference>
<name>A0A5B8VQ90_9BACT</name>
<keyword evidence="10" id="KW-1185">Reference proteome</keyword>
<dbReference type="Pfam" id="PF14322">
    <property type="entry name" value="SusD-like_3"/>
    <property type="match status" value="1"/>
</dbReference>
<evidence type="ECO:0000256" key="1">
    <source>
        <dbReference type="ARBA" id="ARBA00004442"/>
    </source>
</evidence>
<evidence type="ECO:0000256" key="3">
    <source>
        <dbReference type="ARBA" id="ARBA00022729"/>
    </source>
</evidence>
<keyword evidence="5" id="KW-0998">Cell outer membrane</keyword>
<feature type="domain" description="RagB/SusD" evidence="7">
    <location>
        <begin position="307"/>
        <end position="607"/>
    </location>
</feature>
<feature type="domain" description="SusD-like N-terminal" evidence="8">
    <location>
        <begin position="46"/>
        <end position="220"/>
    </location>
</feature>
<accession>A0A5B8VQ90</accession>
<proteinExistence type="inferred from homology"/>
<gene>
    <name evidence="9" type="ORF">FSB73_21185</name>
</gene>